<keyword evidence="2" id="KW-1185">Reference proteome</keyword>
<dbReference type="Proteomes" id="UP000322976">
    <property type="component" value="Unassembled WGS sequence"/>
</dbReference>
<evidence type="ECO:0000313" key="1">
    <source>
        <dbReference type="EMBL" id="TZE82563.1"/>
    </source>
</evidence>
<sequence>MAKRVAVESSLTDVKNYLSQKGYEVIDISDNSPESISNVQYDAIVATGLDSNTMGMEDIRTQAPVIQARGLTVEDVYKRLEDLKRRV</sequence>
<evidence type="ECO:0000313" key="2">
    <source>
        <dbReference type="Proteomes" id="UP000322976"/>
    </source>
</evidence>
<dbReference type="Pfam" id="PF03698">
    <property type="entry name" value="UPF0180"/>
    <property type="match status" value="1"/>
</dbReference>
<reference evidence="1 2" key="1">
    <citation type="submission" date="2019-08" db="EMBL/GenBank/DDBJ databases">
        <title>Calorimonas adulescens gen. nov., sp. nov., an anaerobic thermophilic bacterium from Sakhalin hot spring.</title>
        <authorList>
            <person name="Khomyakova M.A."/>
            <person name="Merkel A.Y."/>
            <person name="Novikov A."/>
            <person name="Bonch-Osmolovskaya E.A."/>
            <person name="Slobodkin A.I."/>
        </authorList>
    </citation>
    <scope>NUCLEOTIDE SEQUENCE [LARGE SCALE GENOMIC DNA]</scope>
    <source>
        <strain evidence="1 2">A05MB</strain>
    </source>
</reference>
<comment type="caution">
    <text evidence="1">The sequence shown here is derived from an EMBL/GenBank/DDBJ whole genome shotgun (WGS) entry which is preliminary data.</text>
</comment>
<dbReference type="RefSeq" id="WP_149544802.1">
    <property type="nucleotide sequence ID" value="NZ_VTPS01000005.1"/>
</dbReference>
<accession>A0A5D8QGB5</accession>
<protein>
    <submittedName>
        <fullName evidence="1">YkuS family protein</fullName>
    </submittedName>
</protein>
<proteinExistence type="predicted"/>
<dbReference type="InterPro" id="IPR005370">
    <property type="entry name" value="UPF0180"/>
</dbReference>
<dbReference type="AlphaFoldDB" id="A0A5D8QGB5"/>
<organism evidence="1 2">
    <name type="scientific">Calorimonas adulescens</name>
    <dbReference type="NCBI Taxonomy" id="2606906"/>
    <lineage>
        <taxon>Bacteria</taxon>
        <taxon>Bacillati</taxon>
        <taxon>Bacillota</taxon>
        <taxon>Clostridia</taxon>
        <taxon>Thermoanaerobacterales</taxon>
        <taxon>Thermoanaerobacteraceae</taxon>
        <taxon>Calorimonas</taxon>
    </lineage>
</organism>
<name>A0A5D8QGB5_9THEO</name>
<dbReference type="EMBL" id="VTPS01000005">
    <property type="protein sequence ID" value="TZE82563.1"/>
    <property type="molecule type" value="Genomic_DNA"/>
</dbReference>
<gene>
    <name evidence="1" type="ORF">FWJ32_04605</name>
</gene>